<organism evidence="2 3">
    <name type="scientific">Flavobacterium ginsengisoli</name>
    <dbReference type="NCBI Taxonomy" id="871694"/>
    <lineage>
        <taxon>Bacteria</taxon>
        <taxon>Pseudomonadati</taxon>
        <taxon>Bacteroidota</taxon>
        <taxon>Flavobacteriia</taxon>
        <taxon>Flavobacteriales</taxon>
        <taxon>Flavobacteriaceae</taxon>
        <taxon>Flavobacterium</taxon>
    </lineage>
</organism>
<dbReference type="InterPro" id="IPR009057">
    <property type="entry name" value="Homeodomain-like_sf"/>
</dbReference>
<reference evidence="3" key="1">
    <citation type="journal article" date="2019" name="Int. J. Syst. Evol. Microbiol.">
        <title>The Global Catalogue of Microorganisms (GCM) 10K type strain sequencing project: providing services to taxonomists for standard genome sequencing and annotation.</title>
        <authorList>
            <consortium name="The Broad Institute Genomics Platform"/>
            <consortium name="The Broad Institute Genome Sequencing Center for Infectious Disease"/>
            <person name="Wu L."/>
            <person name="Ma J."/>
        </authorList>
    </citation>
    <scope>NUCLEOTIDE SEQUENCE [LARGE SCALE GENOMIC DNA]</scope>
    <source>
        <strain evidence="3">JCM 17336</strain>
    </source>
</reference>
<dbReference type="InterPro" id="IPR050900">
    <property type="entry name" value="Transposase_IS3/IS150/IS904"/>
</dbReference>
<proteinExistence type="predicted"/>
<dbReference type="InterPro" id="IPR025948">
    <property type="entry name" value="HTH-like_dom"/>
</dbReference>
<dbReference type="PANTHER" id="PTHR46889">
    <property type="entry name" value="TRANSPOSASE INSF FOR INSERTION SEQUENCE IS3B-RELATED"/>
    <property type="match status" value="1"/>
</dbReference>
<evidence type="ECO:0000313" key="2">
    <source>
        <dbReference type="EMBL" id="GAA3733174.1"/>
    </source>
</evidence>
<gene>
    <name evidence="2" type="ORF">GCM10022422_14850</name>
</gene>
<comment type="caution">
    <text evidence="2">The sequence shown here is derived from an EMBL/GenBank/DDBJ whole genome shotgun (WGS) entry which is preliminary data.</text>
</comment>
<sequence length="211" mass="25016">MKKTRANYDRDFKLKAVFLSYENRNSAQTARDLQIDKNLLSLWRKEYKKHGTGCFPGYGNLTLTSEEKKIYYLEKQIKDVDLKFEIIRNASKYICLGKPFIFHFMAENEKKYSIKLMCRTLDVNRGTYRTWKRGLLTETQKWRINLKNEIKSIFSASKETYGCHRIVIELQKSGYFLSHTTVLRCMRELGIYVSIRKNNLAIKQQQNITNP</sequence>
<dbReference type="InterPro" id="IPR002514">
    <property type="entry name" value="Transposase_8"/>
</dbReference>
<protein>
    <recommendedName>
        <fullName evidence="1">HTH-like domain-containing protein</fullName>
    </recommendedName>
</protein>
<dbReference type="EMBL" id="BAABDT010000002">
    <property type="protein sequence ID" value="GAA3733174.1"/>
    <property type="molecule type" value="Genomic_DNA"/>
</dbReference>
<accession>A0ABP7F7Y8</accession>
<dbReference type="PANTHER" id="PTHR46889:SF5">
    <property type="entry name" value="INTEGRASE PROTEIN"/>
    <property type="match status" value="1"/>
</dbReference>
<feature type="domain" description="HTH-like" evidence="1">
    <location>
        <begin position="146"/>
        <end position="197"/>
    </location>
</feature>
<evidence type="ECO:0000313" key="3">
    <source>
        <dbReference type="Proteomes" id="UP001501367"/>
    </source>
</evidence>
<keyword evidence="3" id="KW-1185">Reference proteome</keyword>
<evidence type="ECO:0000259" key="1">
    <source>
        <dbReference type="Pfam" id="PF13276"/>
    </source>
</evidence>
<dbReference type="Pfam" id="PF01527">
    <property type="entry name" value="HTH_Tnp_1"/>
    <property type="match status" value="1"/>
</dbReference>
<dbReference type="SUPFAM" id="SSF46689">
    <property type="entry name" value="Homeodomain-like"/>
    <property type="match status" value="1"/>
</dbReference>
<dbReference type="RefSeq" id="WP_278022349.1">
    <property type="nucleotide sequence ID" value="NZ_BAABDT010000002.1"/>
</dbReference>
<dbReference type="Pfam" id="PF13276">
    <property type="entry name" value="HTH_21"/>
    <property type="match status" value="1"/>
</dbReference>
<dbReference type="Proteomes" id="UP001501367">
    <property type="component" value="Unassembled WGS sequence"/>
</dbReference>
<name>A0ABP7F7Y8_9FLAO</name>